<evidence type="ECO:0000256" key="7">
    <source>
        <dbReference type="ARBA" id="ARBA00022833"/>
    </source>
</evidence>
<keyword evidence="4" id="KW-0479">Metal-binding</keyword>
<evidence type="ECO:0000256" key="11">
    <source>
        <dbReference type="ARBA" id="ARBA00093666"/>
    </source>
</evidence>
<comment type="caution">
    <text evidence="14">The sequence shown here is derived from an EMBL/GenBank/DDBJ whole genome shotgun (WGS) entry which is preliminary data.</text>
</comment>
<dbReference type="Pfam" id="PF05951">
    <property type="entry name" value="Peptidase_M15_2"/>
    <property type="match status" value="1"/>
</dbReference>
<keyword evidence="7" id="KW-0862">Zinc</keyword>
<comment type="pathway">
    <text evidence="2">Cell wall biogenesis; cell wall polysaccharide biosynthesis.</text>
</comment>
<evidence type="ECO:0000256" key="5">
    <source>
        <dbReference type="ARBA" id="ARBA00022729"/>
    </source>
</evidence>
<evidence type="ECO:0000256" key="10">
    <source>
        <dbReference type="ARBA" id="ARBA00093448"/>
    </source>
</evidence>
<sequence>MTDRRNGTILGLQRPGNGSHGAEARATDTGSTIDRRGLLKGLSRLALGAAATLAVPGLIAAPAIAAPSSAAAKRRSLEFRHLHTNERLRVTYWSEGRYLPDALVDVNHVLRDWRTGEVGDTDPGLLDILFRMQQRLRTTEPFQVICGYRCPQTNAMLASRSDGVATKSLHMLGKAIDIDVPGRQLKQIRQVALDLQMGGVGYYPKSGFVHVDTGRVRHWG</sequence>
<keyword evidence="13" id="KW-0472">Membrane</keyword>
<evidence type="ECO:0000313" key="15">
    <source>
        <dbReference type="Proteomes" id="UP001596456"/>
    </source>
</evidence>
<keyword evidence="6" id="KW-0378">Hydrolase</keyword>
<evidence type="ECO:0000256" key="9">
    <source>
        <dbReference type="ARBA" id="ARBA00023316"/>
    </source>
</evidence>
<dbReference type="PROSITE" id="PS51318">
    <property type="entry name" value="TAT"/>
    <property type="match status" value="1"/>
</dbReference>
<evidence type="ECO:0000256" key="2">
    <source>
        <dbReference type="ARBA" id="ARBA00004776"/>
    </source>
</evidence>
<dbReference type="EMBL" id="JBHTCM010000010">
    <property type="protein sequence ID" value="MFC7333874.1"/>
    <property type="molecule type" value="Genomic_DNA"/>
</dbReference>
<keyword evidence="13" id="KW-1133">Transmembrane helix</keyword>
<keyword evidence="9" id="KW-0961">Cell wall biogenesis/degradation</keyword>
<organism evidence="14 15">
    <name type="scientific">Rhodocista pekingensis</name>
    <dbReference type="NCBI Taxonomy" id="201185"/>
    <lineage>
        <taxon>Bacteria</taxon>
        <taxon>Pseudomonadati</taxon>
        <taxon>Pseudomonadota</taxon>
        <taxon>Alphaproteobacteria</taxon>
        <taxon>Rhodospirillales</taxon>
        <taxon>Azospirillaceae</taxon>
        <taxon>Rhodocista</taxon>
    </lineage>
</organism>
<keyword evidence="5" id="KW-0732">Signal</keyword>
<evidence type="ECO:0000256" key="12">
    <source>
        <dbReference type="SAM" id="MobiDB-lite"/>
    </source>
</evidence>
<evidence type="ECO:0000256" key="13">
    <source>
        <dbReference type="SAM" id="Phobius"/>
    </source>
</evidence>
<evidence type="ECO:0000256" key="3">
    <source>
        <dbReference type="ARBA" id="ARBA00022670"/>
    </source>
</evidence>
<dbReference type="RefSeq" id="WP_377359236.1">
    <property type="nucleotide sequence ID" value="NZ_JBHTCM010000010.1"/>
</dbReference>
<dbReference type="InterPro" id="IPR006311">
    <property type="entry name" value="TAT_signal"/>
</dbReference>
<comment type="similarity">
    <text evidence="10">Belongs to the peptidase M15 family.</text>
</comment>
<dbReference type="Proteomes" id="UP001596456">
    <property type="component" value="Unassembled WGS sequence"/>
</dbReference>
<proteinExistence type="inferred from homology"/>
<accession>A0ABW2KXX5</accession>
<dbReference type="PANTHER" id="PTHR37425">
    <property type="match status" value="1"/>
</dbReference>
<evidence type="ECO:0000256" key="4">
    <source>
        <dbReference type="ARBA" id="ARBA00022723"/>
    </source>
</evidence>
<dbReference type="PANTHER" id="PTHR37425:SF1">
    <property type="entry name" value="OUTER MEMBRANE PROTEIN"/>
    <property type="match status" value="1"/>
</dbReference>
<evidence type="ECO:0000256" key="1">
    <source>
        <dbReference type="ARBA" id="ARBA00001947"/>
    </source>
</evidence>
<keyword evidence="13" id="KW-0812">Transmembrane</keyword>
<evidence type="ECO:0000256" key="8">
    <source>
        <dbReference type="ARBA" id="ARBA00023049"/>
    </source>
</evidence>
<dbReference type="InterPro" id="IPR009045">
    <property type="entry name" value="Zn_M74/Hedgehog-like"/>
</dbReference>
<name>A0ABW2KXX5_9PROT</name>
<protein>
    <recommendedName>
        <fullName evidence="11">Murein endopeptidase K</fullName>
    </recommendedName>
</protein>
<comment type="cofactor">
    <cofactor evidence="1">
        <name>Zn(2+)</name>
        <dbReference type="ChEBI" id="CHEBI:29105"/>
    </cofactor>
</comment>
<keyword evidence="3" id="KW-0645">Protease</keyword>
<evidence type="ECO:0000313" key="14">
    <source>
        <dbReference type="EMBL" id="MFC7333874.1"/>
    </source>
</evidence>
<dbReference type="Gene3D" id="3.30.1380.10">
    <property type="match status" value="1"/>
</dbReference>
<gene>
    <name evidence="14" type="ORF">ACFQPS_11935</name>
</gene>
<reference evidence="15" key="1">
    <citation type="journal article" date="2019" name="Int. J. Syst. Evol. Microbiol.">
        <title>The Global Catalogue of Microorganisms (GCM) 10K type strain sequencing project: providing services to taxonomists for standard genome sequencing and annotation.</title>
        <authorList>
            <consortium name="The Broad Institute Genomics Platform"/>
            <consortium name="The Broad Institute Genome Sequencing Center for Infectious Disease"/>
            <person name="Wu L."/>
            <person name="Ma J."/>
        </authorList>
    </citation>
    <scope>NUCLEOTIDE SEQUENCE [LARGE SCALE GENOMIC DNA]</scope>
    <source>
        <strain evidence="15">CGMCC 1.16275</strain>
    </source>
</reference>
<dbReference type="SUPFAM" id="SSF55166">
    <property type="entry name" value="Hedgehog/DD-peptidase"/>
    <property type="match status" value="1"/>
</dbReference>
<dbReference type="CDD" id="cd14844">
    <property type="entry name" value="Zn-DD-carboxypeptidase_like"/>
    <property type="match status" value="1"/>
</dbReference>
<feature type="transmembrane region" description="Helical" evidence="13">
    <location>
        <begin position="45"/>
        <end position="65"/>
    </location>
</feature>
<dbReference type="InterPro" id="IPR010275">
    <property type="entry name" value="MepK"/>
</dbReference>
<feature type="region of interest" description="Disordered" evidence="12">
    <location>
        <begin position="1"/>
        <end position="29"/>
    </location>
</feature>
<keyword evidence="8" id="KW-0482">Metalloprotease</keyword>
<keyword evidence="15" id="KW-1185">Reference proteome</keyword>
<evidence type="ECO:0000256" key="6">
    <source>
        <dbReference type="ARBA" id="ARBA00022801"/>
    </source>
</evidence>